<keyword evidence="2" id="KW-1133">Transmembrane helix</keyword>
<dbReference type="VEuPathDB" id="FungiDB:ASPBRDRAFT_534704"/>
<feature type="compositionally biased region" description="Basic and acidic residues" evidence="1">
    <location>
        <begin position="1"/>
        <end position="23"/>
    </location>
</feature>
<keyword evidence="2" id="KW-0812">Transmembrane</keyword>
<feature type="transmembrane region" description="Helical" evidence="2">
    <location>
        <begin position="93"/>
        <end position="117"/>
    </location>
</feature>
<reference evidence="4" key="1">
    <citation type="journal article" date="2017" name="Genome Biol.">
        <title>Comparative genomics reveals high biological diversity and specific adaptations in the industrially and medically important fungal genus Aspergillus.</title>
        <authorList>
            <person name="de Vries R.P."/>
            <person name="Riley R."/>
            <person name="Wiebenga A."/>
            <person name="Aguilar-Osorio G."/>
            <person name="Amillis S."/>
            <person name="Uchima C.A."/>
            <person name="Anderluh G."/>
            <person name="Asadollahi M."/>
            <person name="Askin M."/>
            <person name="Barry K."/>
            <person name="Battaglia E."/>
            <person name="Bayram O."/>
            <person name="Benocci T."/>
            <person name="Braus-Stromeyer S.A."/>
            <person name="Caldana C."/>
            <person name="Canovas D."/>
            <person name="Cerqueira G.C."/>
            <person name="Chen F."/>
            <person name="Chen W."/>
            <person name="Choi C."/>
            <person name="Clum A."/>
            <person name="Dos Santos R.A."/>
            <person name="Damasio A.R."/>
            <person name="Diallinas G."/>
            <person name="Emri T."/>
            <person name="Fekete E."/>
            <person name="Flipphi M."/>
            <person name="Freyberg S."/>
            <person name="Gallo A."/>
            <person name="Gournas C."/>
            <person name="Habgood R."/>
            <person name="Hainaut M."/>
            <person name="Harispe M.L."/>
            <person name="Henrissat B."/>
            <person name="Hilden K.S."/>
            <person name="Hope R."/>
            <person name="Hossain A."/>
            <person name="Karabika E."/>
            <person name="Karaffa L."/>
            <person name="Karanyi Z."/>
            <person name="Krasevec N."/>
            <person name="Kuo A."/>
            <person name="Kusch H."/>
            <person name="LaButti K."/>
            <person name="Lagendijk E.L."/>
            <person name="Lapidus A."/>
            <person name="Levasseur A."/>
            <person name="Lindquist E."/>
            <person name="Lipzen A."/>
            <person name="Logrieco A.F."/>
            <person name="MacCabe A."/>
            <person name="Maekelae M.R."/>
            <person name="Malavazi I."/>
            <person name="Melin P."/>
            <person name="Meyer V."/>
            <person name="Mielnichuk N."/>
            <person name="Miskei M."/>
            <person name="Molnar A.P."/>
            <person name="Mule G."/>
            <person name="Ngan C.Y."/>
            <person name="Orejas M."/>
            <person name="Orosz E."/>
            <person name="Ouedraogo J.P."/>
            <person name="Overkamp K.M."/>
            <person name="Park H.-S."/>
            <person name="Perrone G."/>
            <person name="Piumi F."/>
            <person name="Punt P.J."/>
            <person name="Ram A.F."/>
            <person name="Ramon A."/>
            <person name="Rauscher S."/>
            <person name="Record E."/>
            <person name="Riano-Pachon D.M."/>
            <person name="Robert V."/>
            <person name="Roehrig J."/>
            <person name="Ruller R."/>
            <person name="Salamov A."/>
            <person name="Salih N.S."/>
            <person name="Samson R.A."/>
            <person name="Sandor E."/>
            <person name="Sanguinetti M."/>
            <person name="Schuetze T."/>
            <person name="Sepcic K."/>
            <person name="Shelest E."/>
            <person name="Sherlock G."/>
            <person name="Sophianopoulou V."/>
            <person name="Squina F.M."/>
            <person name="Sun H."/>
            <person name="Susca A."/>
            <person name="Todd R.B."/>
            <person name="Tsang A."/>
            <person name="Unkles S.E."/>
            <person name="van de Wiele N."/>
            <person name="van Rossen-Uffink D."/>
            <person name="Oliveira J.V."/>
            <person name="Vesth T.C."/>
            <person name="Visser J."/>
            <person name="Yu J.-H."/>
            <person name="Zhou M."/>
            <person name="Andersen M.R."/>
            <person name="Archer D.B."/>
            <person name="Baker S.E."/>
            <person name="Benoit I."/>
            <person name="Brakhage A.A."/>
            <person name="Braus G.H."/>
            <person name="Fischer R."/>
            <person name="Frisvad J.C."/>
            <person name="Goldman G.H."/>
            <person name="Houbraken J."/>
            <person name="Oakley B."/>
            <person name="Pocsi I."/>
            <person name="Scazzocchio C."/>
            <person name="Seiboth B."/>
            <person name="vanKuyk P.A."/>
            <person name="Wortman J."/>
            <person name="Dyer P.S."/>
            <person name="Grigoriev I.V."/>
        </authorList>
    </citation>
    <scope>NUCLEOTIDE SEQUENCE [LARGE SCALE GENOMIC DNA]</scope>
    <source>
        <strain evidence="4">CBS 101740 / IMI 381727 / IBT 21946</strain>
    </source>
</reference>
<dbReference type="AlphaFoldDB" id="A0A1L9UKW3"/>
<evidence type="ECO:0000256" key="1">
    <source>
        <dbReference type="SAM" id="MobiDB-lite"/>
    </source>
</evidence>
<keyword evidence="2" id="KW-0472">Membrane</keyword>
<gene>
    <name evidence="3" type="ORF">ASPBRDRAFT_534704</name>
</gene>
<accession>A0A1L9UKW3</accession>
<evidence type="ECO:0000256" key="2">
    <source>
        <dbReference type="SAM" id="Phobius"/>
    </source>
</evidence>
<keyword evidence="4" id="KW-1185">Reference proteome</keyword>
<dbReference type="GeneID" id="93579567"/>
<name>A0A1L9UKW3_ASPBC</name>
<dbReference type="RefSeq" id="XP_067479545.1">
    <property type="nucleotide sequence ID" value="XM_067627079.1"/>
</dbReference>
<proteinExistence type="predicted"/>
<sequence>MMEPGEADKSQTQGKERREEVKAKVSQRHAPGEKQSHQTGRQWSLNKLIFLVLVRRWGSRHSGASSEKNGGWISDVPPVQWFFLHLSQVVRRLVNLFLLVSSISSPPLLLLFAPFWMVTPPGESLATDSTTAAPVVPGFATKKKREKRKYDLSERSKLKANWVVVIFC</sequence>
<evidence type="ECO:0000313" key="3">
    <source>
        <dbReference type="EMBL" id="OJJ72297.1"/>
    </source>
</evidence>
<organism evidence="3 4">
    <name type="scientific">Aspergillus brasiliensis (strain CBS 101740 / IMI 381727 / IBT 21946)</name>
    <dbReference type="NCBI Taxonomy" id="767769"/>
    <lineage>
        <taxon>Eukaryota</taxon>
        <taxon>Fungi</taxon>
        <taxon>Dikarya</taxon>
        <taxon>Ascomycota</taxon>
        <taxon>Pezizomycotina</taxon>
        <taxon>Eurotiomycetes</taxon>
        <taxon>Eurotiomycetidae</taxon>
        <taxon>Eurotiales</taxon>
        <taxon>Aspergillaceae</taxon>
        <taxon>Aspergillus</taxon>
        <taxon>Aspergillus subgen. Circumdati</taxon>
    </lineage>
</organism>
<dbReference type="EMBL" id="KV878683">
    <property type="protein sequence ID" value="OJJ72297.1"/>
    <property type="molecule type" value="Genomic_DNA"/>
</dbReference>
<feature type="region of interest" description="Disordered" evidence="1">
    <location>
        <begin position="1"/>
        <end position="40"/>
    </location>
</feature>
<evidence type="ECO:0000313" key="4">
    <source>
        <dbReference type="Proteomes" id="UP000184499"/>
    </source>
</evidence>
<protein>
    <submittedName>
        <fullName evidence="3">Uncharacterized protein</fullName>
    </submittedName>
</protein>
<dbReference type="Proteomes" id="UP000184499">
    <property type="component" value="Unassembled WGS sequence"/>
</dbReference>